<dbReference type="EMBL" id="VSRR010003182">
    <property type="protein sequence ID" value="MPC35034.1"/>
    <property type="molecule type" value="Genomic_DNA"/>
</dbReference>
<name>A0A5B7ERQ0_PORTR</name>
<gene>
    <name evidence="1" type="ORF">E2C01_028443</name>
</gene>
<comment type="caution">
    <text evidence="1">The sequence shown here is derived from an EMBL/GenBank/DDBJ whole genome shotgun (WGS) entry which is preliminary data.</text>
</comment>
<evidence type="ECO:0000313" key="2">
    <source>
        <dbReference type="Proteomes" id="UP000324222"/>
    </source>
</evidence>
<reference evidence="1 2" key="1">
    <citation type="submission" date="2019-05" db="EMBL/GenBank/DDBJ databases">
        <title>Another draft genome of Portunus trituberculatus and its Hox gene families provides insights of decapod evolution.</title>
        <authorList>
            <person name="Jeong J.-H."/>
            <person name="Song I."/>
            <person name="Kim S."/>
            <person name="Choi T."/>
            <person name="Kim D."/>
            <person name="Ryu S."/>
            <person name="Kim W."/>
        </authorList>
    </citation>
    <scope>NUCLEOTIDE SEQUENCE [LARGE SCALE GENOMIC DNA]</scope>
    <source>
        <tissue evidence="1">Muscle</tissue>
    </source>
</reference>
<dbReference type="AlphaFoldDB" id="A0A5B7ERQ0"/>
<accession>A0A5B7ERQ0</accession>
<protein>
    <submittedName>
        <fullName evidence="1">Uncharacterized protein</fullName>
    </submittedName>
</protein>
<evidence type="ECO:0000313" key="1">
    <source>
        <dbReference type="EMBL" id="MPC35034.1"/>
    </source>
</evidence>
<dbReference type="Proteomes" id="UP000324222">
    <property type="component" value="Unassembled WGS sequence"/>
</dbReference>
<organism evidence="1 2">
    <name type="scientific">Portunus trituberculatus</name>
    <name type="common">Swimming crab</name>
    <name type="synonym">Neptunus trituberculatus</name>
    <dbReference type="NCBI Taxonomy" id="210409"/>
    <lineage>
        <taxon>Eukaryota</taxon>
        <taxon>Metazoa</taxon>
        <taxon>Ecdysozoa</taxon>
        <taxon>Arthropoda</taxon>
        <taxon>Crustacea</taxon>
        <taxon>Multicrustacea</taxon>
        <taxon>Malacostraca</taxon>
        <taxon>Eumalacostraca</taxon>
        <taxon>Eucarida</taxon>
        <taxon>Decapoda</taxon>
        <taxon>Pleocyemata</taxon>
        <taxon>Brachyura</taxon>
        <taxon>Eubrachyura</taxon>
        <taxon>Portunoidea</taxon>
        <taxon>Portunidae</taxon>
        <taxon>Portuninae</taxon>
        <taxon>Portunus</taxon>
    </lineage>
</organism>
<proteinExistence type="predicted"/>
<keyword evidence="2" id="KW-1185">Reference proteome</keyword>
<sequence>MFVVLSSYRSKRVRRPRGSDPNDPCYTAKVVKHAPISRGHGRMGRARFSLNIQSLKTPETGIT</sequence>